<dbReference type="AlphaFoldDB" id="A0A501W215"/>
<reference evidence="1 2" key="1">
    <citation type="submission" date="2019-06" db="EMBL/GenBank/DDBJ databases">
        <title>A novel bacterium of genus Pontibacter, isolated from marine sediment.</title>
        <authorList>
            <person name="Huang H."/>
            <person name="Mo K."/>
            <person name="Hu Y."/>
        </authorList>
    </citation>
    <scope>NUCLEOTIDE SEQUENCE [LARGE SCALE GENOMIC DNA]</scope>
    <source>
        <strain evidence="1 2">HB172049</strain>
    </source>
</reference>
<evidence type="ECO:0000313" key="2">
    <source>
        <dbReference type="Proteomes" id="UP000316727"/>
    </source>
</evidence>
<dbReference type="Gene3D" id="2.60.120.200">
    <property type="match status" value="1"/>
</dbReference>
<evidence type="ECO:0000313" key="1">
    <source>
        <dbReference type="EMBL" id="TPE44023.1"/>
    </source>
</evidence>
<sequence>MKRKVASELERIPVSELQTVHFKLTVQDGHKLNFAWSPDGSSWNEANKGEPVDGAFLPPWDRGVRVGLSAKGAATASAAFNWFKLNYSKKEI</sequence>
<accession>A0A501W215</accession>
<organism evidence="1 2">
    <name type="scientific">Pontibacter mangrovi</name>
    <dbReference type="NCBI Taxonomy" id="2589816"/>
    <lineage>
        <taxon>Bacteria</taxon>
        <taxon>Pseudomonadati</taxon>
        <taxon>Bacteroidota</taxon>
        <taxon>Cytophagia</taxon>
        <taxon>Cytophagales</taxon>
        <taxon>Hymenobacteraceae</taxon>
        <taxon>Pontibacter</taxon>
    </lineage>
</organism>
<dbReference type="RefSeq" id="WP_140621646.1">
    <property type="nucleotide sequence ID" value="NZ_VFRQ01000005.1"/>
</dbReference>
<comment type="caution">
    <text evidence="1">The sequence shown here is derived from an EMBL/GenBank/DDBJ whole genome shotgun (WGS) entry which is preliminary data.</text>
</comment>
<dbReference type="OrthoDB" id="9801455at2"/>
<proteinExistence type="predicted"/>
<evidence type="ECO:0008006" key="3">
    <source>
        <dbReference type="Google" id="ProtNLM"/>
    </source>
</evidence>
<dbReference type="EMBL" id="VFRQ01000005">
    <property type="protein sequence ID" value="TPE44023.1"/>
    <property type="molecule type" value="Genomic_DNA"/>
</dbReference>
<protein>
    <recommendedName>
        <fullName evidence="3">Beta-xylosidase C-terminal Concanavalin A-like domain-containing protein</fullName>
    </recommendedName>
</protein>
<keyword evidence="2" id="KW-1185">Reference proteome</keyword>
<gene>
    <name evidence="1" type="ORF">FJM65_11420</name>
</gene>
<name>A0A501W215_9BACT</name>
<dbReference type="Proteomes" id="UP000316727">
    <property type="component" value="Unassembled WGS sequence"/>
</dbReference>